<dbReference type="NCBIfam" id="NF033674">
    <property type="entry name" value="stress_OB_fold"/>
    <property type="match status" value="1"/>
</dbReference>
<evidence type="ECO:0000256" key="1">
    <source>
        <dbReference type="ARBA" id="ARBA00022729"/>
    </source>
</evidence>
<comment type="caution">
    <text evidence="3">The sequence shown here is derived from an EMBL/GenBank/DDBJ whole genome shotgun (WGS) entry which is preliminary data.</text>
</comment>
<dbReference type="InterPro" id="IPR005220">
    <property type="entry name" value="CarO-like"/>
</dbReference>
<sequence length="121" mass="13465">MRSLTVRDAIFATLLAASLAPIAHAQYVGPSTQKVSISIADILNNPVDNQEVVSRGFLISKVGTEKYLFSDGISQIRVEIDTEDFPAQKIDDKTHIEIRGEVEKDYLESPEIDVKHITILR</sequence>
<feature type="signal peptide" evidence="2">
    <location>
        <begin position="1"/>
        <end position="25"/>
    </location>
</feature>
<proteinExistence type="predicted"/>
<dbReference type="Pfam" id="PF04076">
    <property type="entry name" value="BOF"/>
    <property type="match status" value="1"/>
</dbReference>
<accession>A0ABP7U0L0</accession>
<organism evidence="3 4">
    <name type="scientific">Actimicrobium antarcticum</name>
    <dbReference type="NCBI Taxonomy" id="1051899"/>
    <lineage>
        <taxon>Bacteria</taxon>
        <taxon>Pseudomonadati</taxon>
        <taxon>Pseudomonadota</taxon>
        <taxon>Betaproteobacteria</taxon>
        <taxon>Burkholderiales</taxon>
        <taxon>Oxalobacteraceae</taxon>
        <taxon>Actimicrobium</taxon>
    </lineage>
</organism>
<dbReference type="Proteomes" id="UP001501353">
    <property type="component" value="Unassembled WGS sequence"/>
</dbReference>
<feature type="chain" id="PRO_5046335967" evidence="2">
    <location>
        <begin position="26"/>
        <end position="121"/>
    </location>
</feature>
<dbReference type="PANTHER" id="PTHR36571">
    <property type="entry name" value="PROTEIN YGIW"/>
    <property type="match status" value="1"/>
</dbReference>
<dbReference type="InterPro" id="IPR036700">
    <property type="entry name" value="BOBF_sf"/>
</dbReference>
<protein>
    <submittedName>
        <fullName evidence="3">NirD/YgiW/YdeI family stress tolerance protein</fullName>
    </submittedName>
</protein>
<dbReference type="RefSeq" id="WP_344765585.1">
    <property type="nucleotide sequence ID" value="NZ_BAAAZE010000016.1"/>
</dbReference>
<evidence type="ECO:0000256" key="2">
    <source>
        <dbReference type="SAM" id="SignalP"/>
    </source>
</evidence>
<gene>
    <name evidence="3" type="ORF">GCM10022212_36410</name>
</gene>
<dbReference type="SUPFAM" id="SSF101756">
    <property type="entry name" value="Hypothetical protein YgiW"/>
    <property type="match status" value="1"/>
</dbReference>
<dbReference type="Gene3D" id="2.40.50.200">
    <property type="entry name" value="Bacterial OB-fold"/>
    <property type="match status" value="1"/>
</dbReference>
<keyword evidence="1 2" id="KW-0732">Signal</keyword>
<dbReference type="EMBL" id="BAAAZE010000016">
    <property type="protein sequence ID" value="GAA4033929.1"/>
    <property type="molecule type" value="Genomic_DNA"/>
</dbReference>
<keyword evidence="4" id="KW-1185">Reference proteome</keyword>
<evidence type="ECO:0000313" key="3">
    <source>
        <dbReference type="EMBL" id="GAA4033929.1"/>
    </source>
</evidence>
<reference evidence="4" key="1">
    <citation type="journal article" date="2019" name="Int. J. Syst. Evol. Microbiol.">
        <title>The Global Catalogue of Microorganisms (GCM) 10K type strain sequencing project: providing services to taxonomists for standard genome sequencing and annotation.</title>
        <authorList>
            <consortium name="The Broad Institute Genomics Platform"/>
            <consortium name="The Broad Institute Genome Sequencing Center for Infectious Disease"/>
            <person name="Wu L."/>
            <person name="Ma J."/>
        </authorList>
    </citation>
    <scope>NUCLEOTIDE SEQUENCE [LARGE SCALE GENOMIC DNA]</scope>
    <source>
        <strain evidence="4">JCM 16673</strain>
    </source>
</reference>
<dbReference type="PANTHER" id="PTHR36571:SF1">
    <property type="entry name" value="PROTEIN YGIW"/>
    <property type="match status" value="1"/>
</dbReference>
<evidence type="ECO:0000313" key="4">
    <source>
        <dbReference type="Proteomes" id="UP001501353"/>
    </source>
</evidence>
<name>A0ABP7U0L0_9BURK</name>